<accession>A0A8S9YCZ1</accession>
<dbReference type="AlphaFoldDB" id="A0A8S9YCZ1"/>
<evidence type="ECO:0000313" key="1">
    <source>
        <dbReference type="EMBL" id="KAF7234162.1"/>
    </source>
</evidence>
<comment type="caution">
    <text evidence="1">The sequence shown here is derived from an EMBL/GenBank/DDBJ whole genome shotgun (WGS) entry which is preliminary data.</text>
</comment>
<evidence type="ECO:0000313" key="2">
    <source>
        <dbReference type="Proteomes" id="UP000822476"/>
    </source>
</evidence>
<reference evidence="1" key="1">
    <citation type="submission" date="2019-07" db="EMBL/GenBank/DDBJ databases">
        <title>Annotation for the trematode Paragonimus miyazaki's.</title>
        <authorList>
            <person name="Choi Y.-J."/>
        </authorList>
    </citation>
    <scope>NUCLEOTIDE SEQUENCE</scope>
    <source>
        <strain evidence="1">Japan</strain>
    </source>
</reference>
<feature type="non-terminal residue" evidence="1">
    <location>
        <position position="1"/>
    </location>
</feature>
<proteinExistence type="predicted"/>
<gene>
    <name evidence="1" type="ORF">EG68_12036</name>
</gene>
<sequence>ITNEFAKILVDCLAHGLPSFDQPVFKLFLEDCFMMGKLLQSRPRTVTCVNAPLLALTPIRRMSCYLQFKRNSPPTLHCCNQIHLINNMQTCCLMSEGQLALILVGSRQGDVTSTQGCHFFCSAYVRYPRELRN</sequence>
<keyword evidence="2" id="KW-1185">Reference proteome</keyword>
<organism evidence="1 2">
    <name type="scientific">Paragonimus skrjabini miyazakii</name>
    <dbReference type="NCBI Taxonomy" id="59628"/>
    <lineage>
        <taxon>Eukaryota</taxon>
        <taxon>Metazoa</taxon>
        <taxon>Spiralia</taxon>
        <taxon>Lophotrochozoa</taxon>
        <taxon>Platyhelminthes</taxon>
        <taxon>Trematoda</taxon>
        <taxon>Digenea</taxon>
        <taxon>Plagiorchiida</taxon>
        <taxon>Troglotremata</taxon>
        <taxon>Troglotrematidae</taxon>
        <taxon>Paragonimus</taxon>
    </lineage>
</organism>
<dbReference type="EMBL" id="JTDE01011797">
    <property type="protein sequence ID" value="KAF7234162.1"/>
    <property type="molecule type" value="Genomic_DNA"/>
</dbReference>
<name>A0A8S9YCZ1_9TREM</name>
<dbReference type="Proteomes" id="UP000822476">
    <property type="component" value="Unassembled WGS sequence"/>
</dbReference>
<protein>
    <submittedName>
        <fullName evidence="1">Uncharacterized protein</fullName>
    </submittedName>
</protein>